<dbReference type="GO" id="GO:0003677">
    <property type="term" value="F:DNA binding"/>
    <property type="evidence" value="ECO:0007669"/>
    <property type="project" value="UniProtKB-KW"/>
</dbReference>
<dbReference type="PROSITE" id="PS50937">
    <property type="entry name" value="HTH_MERR_2"/>
    <property type="match status" value="1"/>
</dbReference>
<dbReference type="Pfam" id="PF13411">
    <property type="entry name" value="MerR_1"/>
    <property type="match status" value="1"/>
</dbReference>
<dbReference type="Gene3D" id="1.10.1660.10">
    <property type="match status" value="1"/>
</dbReference>
<organism evidence="3 4">
    <name type="scientific">Collinsella tanakaei YIT 12063</name>
    <dbReference type="NCBI Taxonomy" id="742742"/>
    <lineage>
        <taxon>Bacteria</taxon>
        <taxon>Bacillati</taxon>
        <taxon>Actinomycetota</taxon>
        <taxon>Coriobacteriia</taxon>
        <taxon>Coriobacteriales</taxon>
        <taxon>Coriobacteriaceae</taxon>
        <taxon>Collinsella</taxon>
    </lineage>
</organism>
<dbReference type="InterPro" id="IPR047057">
    <property type="entry name" value="MerR_fam"/>
</dbReference>
<protein>
    <recommendedName>
        <fullName evidence="2">HTH merR-type domain-containing protein</fullName>
    </recommendedName>
</protein>
<dbReference type="CDD" id="cd01109">
    <property type="entry name" value="HTH_YyaN"/>
    <property type="match status" value="1"/>
</dbReference>
<gene>
    <name evidence="3" type="ORF">HMPREF9452_02155</name>
</gene>
<dbReference type="EMBL" id="ADLS01000033">
    <property type="protein sequence ID" value="EGX68465.1"/>
    <property type="molecule type" value="Genomic_DNA"/>
</dbReference>
<evidence type="ECO:0000313" key="4">
    <source>
        <dbReference type="Proteomes" id="UP000004830"/>
    </source>
</evidence>
<keyword evidence="4" id="KW-1185">Reference proteome</keyword>
<dbReference type="SMART" id="SM00422">
    <property type="entry name" value="HTH_MERR"/>
    <property type="match status" value="1"/>
</dbReference>
<dbReference type="GeneID" id="62759828"/>
<dbReference type="STRING" id="742742.HMPREF9452_02155"/>
<dbReference type="RefSeq" id="WP_009142178.1">
    <property type="nucleotide sequence ID" value="NZ_JH126475.1"/>
</dbReference>
<dbReference type="HOGENOM" id="CLU_060077_8_3_11"/>
<dbReference type="Proteomes" id="UP000004830">
    <property type="component" value="Unassembled WGS sequence"/>
</dbReference>
<accession>G1WLE2</accession>
<evidence type="ECO:0000313" key="3">
    <source>
        <dbReference type="EMBL" id="EGX68465.1"/>
    </source>
</evidence>
<reference evidence="3 4" key="1">
    <citation type="submission" date="2011-06" db="EMBL/GenBank/DDBJ databases">
        <title>The Genome Sequence of Collinsella tanakaei YIT 12063.</title>
        <authorList>
            <consortium name="The Broad Institute Genome Sequencing Platform"/>
            <person name="Earl A."/>
            <person name="Ward D."/>
            <person name="Feldgarden M."/>
            <person name="Gevers D."/>
            <person name="Morotomi M."/>
            <person name="Young S.K."/>
            <person name="Zeng Q."/>
            <person name="Gargeya S."/>
            <person name="Fitzgerald M."/>
            <person name="Haas B."/>
            <person name="Abouelleil A."/>
            <person name="Alvarado L."/>
            <person name="Arachchi H.M."/>
            <person name="Berlin A."/>
            <person name="Brown A."/>
            <person name="Chapman S.B."/>
            <person name="Chen Z."/>
            <person name="Dunbar C."/>
            <person name="Freedman E."/>
            <person name="Gearin G."/>
            <person name="Gellesch M."/>
            <person name="Goldberg J."/>
            <person name="Griggs A."/>
            <person name="Gujja S."/>
            <person name="Heiman D."/>
            <person name="Howarth C."/>
            <person name="Larson L."/>
            <person name="Lui A."/>
            <person name="MacDonald P.J.P."/>
            <person name="Mehta T."/>
            <person name="Montmayeur A."/>
            <person name="Murphy C."/>
            <person name="Neiman D."/>
            <person name="Pearson M."/>
            <person name="Priest M."/>
            <person name="Roberts A."/>
            <person name="Saif S."/>
            <person name="Shea T."/>
            <person name="Shenoy N."/>
            <person name="Sisk P."/>
            <person name="Stolte C."/>
            <person name="Sykes S."/>
            <person name="Wortman J."/>
            <person name="Nusbaum C."/>
            <person name="Birren B."/>
        </authorList>
    </citation>
    <scope>NUCLEOTIDE SEQUENCE [LARGE SCALE GENOMIC DNA]</scope>
    <source>
        <strain evidence="3 4">YIT 12063</strain>
    </source>
</reference>
<dbReference type="PRINTS" id="PR00040">
    <property type="entry name" value="HTHMERR"/>
</dbReference>
<comment type="caution">
    <text evidence="3">The sequence shown here is derived from an EMBL/GenBank/DDBJ whole genome shotgun (WGS) entry which is preliminary data.</text>
</comment>
<dbReference type="AlphaFoldDB" id="G1WLE2"/>
<sequence length="163" mass="18939">MFSFVHPCLRVSFKPYDWARGFRILTFMEGGAIMRIAEVSEQYDISADTLRYYERIGLLPRAHRNASGVRDYSDEDCARISFVKCMRGANVSIEALIEYMQLFDQGDATYEERRQILIEQREIALEKLERVQEGLDRLDHKIAYYDELIAGRGARAEACPNQK</sequence>
<proteinExistence type="predicted"/>
<dbReference type="PATRIC" id="fig|742742.3.peg.2135"/>
<dbReference type="PANTHER" id="PTHR30204:SF98">
    <property type="entry name" value="HTH-TYPE TRANSCRIPTIONAL REGULATOR ADHR"/>
    <property type="match status" value="1"/>
</dbReference>
<feature type="domain" description="HTH merR-type" evidence="2">
    <location>
        <begin position="33"/>
        <end position="102"/>
    </location>
</feature>
<dbReference type="PANTHER" id="PTHR30204">
    <property type="entry name" value="REDOX-CYCLING DRUG-SENSING TRANSCRIPTIONAL ACTIVATOR SOXR"/>
    <property type="match status" value="1"/>
</dbReference>
<dbReference type="InterPro" id="IPR009061">
    <property type="entry name" value="DNA-bd_dom_put_sf"/>
</dbReference>
<dbReference type="GO" id="GO:0003700">
    <property type="term" value="F:DNA-binding transcription factor activity"/>
    <property type="evidence" value="ECO:0007669"/>
    <property type="project" value="InterPro"/>
</dbReference>
<keyword evidence="1" id="KW-0238">DNA-binding</keyword>
<dbReference type="eggNOG" id="COG0789">
    <property type="taxonomic scope" value="Bacteria"/>
</dbReference>
<dbReference type="SUPFAM" id="SSF46955">
    <property type="entry name" value="Putative DNA-binding domain"/>
    <property type="match status" value="1"/>
</dbReference>
<name>G1WLE2_9ACTN</name>
<dbReference type="InterPro" id="IPR000551">
    <property type="entry name" value="MerR-type_HTH_dom"/>
</dbReference>
<evidence type="ECO:0000256" key="1">
    <source>
        <dbReference type="ARBA" id="ARBA00023125"/>
    </source>
</evidence>
<evidence type="ECO:0000259" key="2">
    <source>
        <dbReference type="PROSITE" id="PS50937"/>
    </source>
</evidence>